<evidence type="ECO:0000313" key="3">
    <source>
        <dbReference type="EMBL" id="QOV22237.1"/>
    </source>
</evidence>
<keyword evidence="1 3" id="KW-0378">Hydrolase</keyword>
<dbReference type="PANTHER" id="PTHR43798">
    <property type="entry name" value="MONOACYLGLYCEROL LIPASE"/>
    <property type="match status" value="1"/>
</dbReference>
<protein>
    <submittedName>
        <fullName evidence="3">Alpha/beta hydrolase</fullName>
    </submittedName>
</protein>
<dbReference type="PRINTS" id="PR00412">
    <property type="entry name" value="EPOXHYDRLASE"/>
</dbReference>
<dbReference type="PRINTS" id="PR00111">
    <property type="entry name" value="ABHYDROLASE"/>
</dbReference>
<reference evidence="4" key="1">
    <citation type="submission" date="2020-10" db="EMBL/GenBank/DDBJ databases">
        <title>Genome-based taxonomic classification of the species Anabaenopsis elenkinii.</title>
        <authorList>
            <person name="Delbaje E."/>
            <person name="Andreote A.P.D."/>
            <person name="Pellegrinetti T.A."/>
            <person name="Cruz R.B."/>
            <person name="Branco L.H.Z."/>
            <person name="Fiore M.F."/>
        </authorList>
    </citation>
    <scope>NUCLEOTIDE SEQUENCE [LARGE SCALE GENOMIC DNA]</scope>
    <source>
        <strain evidence="4">CCIBt3563</strain>
    </source>
</reference>
<evidence type="ECO:0000256" key="1">
    <source>
        <dbReference type="ARBA" id="ARBA00022801"/>
    </source>
</evidence>
<dbReference type="InterPro" id="IPR050266">
    <property type="entry name" value="AB_hydrolase_sf"/>
</dbReference>
<keyword evidence="4" id="KW-1185">Reference proteome</keyword>
<name>A0A7S6RC58_9CYAN</name>
<dbReference type="GO" id="GO:0016020">
    <property type="term" value="C:membrane"/>
    <property type="evidence" value="ECO:0007669"/>
    <property type="project" value="TreeGrafter"/>
</dbReference>
<dbReference type="Proteomes" id="UP000593846">
    <property type="component" value="Chromosome"/>
</dbReference>
<dbReference type="PANTHER" id="PTHR43798:SF31">
    <property type="entry name" value="AB HYDROLASE SUPERFAMILY PROTEIN YCLE"/>
    <property type="match status" value="1"/>
</dbReference>
<evidence type="ECO:0000259" key="2">
    <source>
        <dbReference type="Pfam" id="PF00561"/>
    </source>
</evidence>
<gene>
    <name evidence="3" type="ORF">IM676_16350</name>
</gene>
<dbReference type="EMBL" id="CP063311">
    <property type="protein sequence ID" value="QOV22237.1"/>
    <property type="molecule type" value="Genomic_DNA"/>
</dbReference>
<dbReference type="AlphaFoldDB" id="A0A7S6RC58"/>
<dbReference type="InterPro" id="IPR000639">
    <property type="entry name" value="Epox_hydrolase-like"/>
</dbReference>
<dbReference type="Gene3D" id="3.40.50.1820">
    <property type="entry name" value="alpha/beta hydrolase"/>
    <property type="match status" value="1"/>
</dbReference>
<dbReference type="KEGG" id="aee:IM676_16350"/>
<proteinExistence type="predicted"/>
<dbReference type="InterPro" id="IPR029058">
    <property type="entry name" value="AB_hydrolase_fold"/>
</dbReference>
<evidence type="ECO:0000313" key="4">
    <source>
        <dbReference type="Proteomes" id="UP000593846"/>
    </source>
</evidence>
<feature type="domain" description="AB hydrolase-1" evidence="2">
    <location>
        <begin position="21"/>
        <end position="258"/>
    </location>
</feature>
<sequence>MSYISSTPVNLKVHIQGGGFPILCLHGHPGYGRNLSVFTNHLSKRYQTFAPDLRGYGKSPANGNFEMLDHLTDLEALLDRFKIEKCLILGWSLGGILAMEMALRLPQRLTGLILVATAAYPRGNHPPITWQDNLYTGIAGIFNYIQPSWQWNIDTFAKRSLFRYLIQQHTPTAYNYIAAEALPAYLQTSPSATRALHTALKSGYNRLTDLHQIHCPSLVLAGEYDRHITVQSSWETAQHLKNSQWRCYPNTAHLFPWEVPQQVLSDIDLWLAAHPQVVTMDI</sequence>
<accession>A0A7S6RC58</accession>
<dbReference type="Pfam" id="PF00561">
    <property type="entry name" value="Abhydrolase_1"/>
    <property type="match status" value="1"/>
</dbReference>
<dbReference type="SUPFAM" id="SSF53474">
    <property type="entry name" value="alpha/beta-Hydrolases"/>
    <property type="match status" value="1"/>
</dbReference>
<dbReference type="GO" id="GO:0016787">
    <property type="term" value="F:hydrolase activity"/>
    <property type="evidence" value="ECO:0007669"/>
    <property type="project" value="UniProtKB-KW"/>
</dbReference>
<dbReference type="RefSeq" id="WP_200987869.1">
    <property type="nucleotide sequence ID" value="NZ_CP063311.1"/>
</dbReference>
<organism evidence="3 4">
    <name type="scientific">Anabaenopsis elenkinii CCIBt3563</name>
    <dbReference type="NCBI Taxonomy" id="2779889"/>
    <lineage>
        <taxon>Bacteria</taxon>
        <taxon>Bacillati</taxon>
        <taxon>Cyanobacteriota</taxon>
        <taxon>Cyanophyceae</taxon>
        <taxon>Nostocales</taxon>
        <taxon>Nodulariaceae</taxon>
        <taxon>Anabaenopsis</taxon>
    </lineage>
</organism>
<dbReference type="InterPro" id="IPR000073">
    <property type="entry name" value="AB_hydrolase_1"/>
</dbReference>